<feature type="compositionally biased region" description="Gly residues" evidence="1">
    <location>
        <begin position="394"/>
        <end position="416"/>
    </location>
</feature>
<reference evidence="2 3" key="1">
    <citation type="journal article" date="2010" name="Nature">
        <title>The Ectocarpus genome and the independent evolution of multicellularity in brown algae.</title>
        <authorList>
            <person name="Cock J.M."/>
            <person name="Sterck L."/>
            <person name="Rouze P."/>
            <person name="Scornet D."/>
            <person name="Allen A.E."/>
            <person name="Amoutzias G."/>
            <person name="Anthouard V."/>
            <person name="Artiguenave F."/>
            <person name="Aury J.M."/>
            <person name="Badger J.H."/>
            <person name="Beszteri B."/>
            <person name="Billiau K."/>
            <person name="Bonnet E."/>
            <person name="Bothwell J.H."/>
            <person name="Bowler C."/>
            <person name="Boyen C."/>
            <person name="Brownlee C."/>
            <person name="Carrano C.J."/>
            <person name="Charrier B."/>
            <person name="Cho G.Y."/>
            <person name="Coelho S.M."/>
            <person name="Collen J."/>
            <person name="Corre E."/>
            <person name="Da Silva C."/>
            <person name="Delage L."/>
            <person name="Delaroque N."/>
            <person name="Dittami S.M."/>
            <person name="Doulbeau S."/>
            <person name="Elias M."/>
            <person name="Farnham G."/>
            <person name="Gachon C.M."/>
            <person name="Gschloessl B."/>
            <person name="Heesch S."/>
            <person name="Jabbari K."/>
            <person name="Jubin C."/>
            <person name="Kawai H."/>
            <person name="Kimura K."/>
            <person name="Kloareg B."/>
            <person name="Kupper F.C."/>
            <person name="Lang D."/>
            <person name="Le Bail A."/>
            <person name="Leblanc C."/>
            <person name="Lerouge P."/>
            <person name="Lohr M."/>
            <person name="Lopez P.J."/>
            <person name="Martens C."/>
            <person name="Maumus F."/>
            <person name="Michel G."/>
            <person name="Miranda-Saavedra D."/>
            <person name="Morales J."/>
            <person name="Moreau H."/>
            <person name="Motomura T."/>
            <person name="Nagasato C."/>
            <person name="Napoli C.A."/>
            <person name="Nelson D.R."/>
            <person name="Nyvall-Collen P."/>
            <person name="Peters A.F."/>
            <person name="Pommier C."/>
            <person name="Potin P."/>
            <person name="Poulain J."/>
            <person name="Quesneville H."/>
            <person name="Read B."/>
            <person name="Rensing S.A."/>
            <person name="Ritter A."/>
            <person name="Rousvoal S."/>
            <person name="Samanta M."/>
            <person name="Samson G."/>
            <person name="Schroeder D.C."/>
            <person name="Segurens B."/>
            <person name="Strittmatter M."/>
            <person name="Tonon T."/>
            <person name="Tregear J.W."/>
            <person name="Valentin K."/>
            <person name="von Dassow P."/>
            <person name="Yamagishi T."/>
            <person name="Van de Peer Y."/>
            <person name="Wincker P."/>
        </authorList>
    </citation>
    <scope>NUCLEOTIDE SEQUENCE [LARGE SCALE GENOMIC DNA]</scope>
    <source>
        <strain evidence="3">Ec32 / CCAP1310/4</strain>
    </source>
</reference>
<feature type="region of interest" description="Disordered" evidence="1">
    <location>
        <begin position="1"/>
        <end position="65"/>
    </location>
</feature>
<dbReference type="OrthoDB" id="10608625at2759"/>
<feature type="compositionally biased region" description="Basic and acidic residues" evidence="1">
    <location>
        <begin position="351"/>
        <end position="362"/>
    </location>
</feature>
<feature type="compositionally biased region" description="Gly residues" evidence="1">
    <location>
        <begin position="311"/>
        <end position="325"/>
    </location>
</feature>
<name>D8LKQ2_ECTSI</name>
<dbReference type="AlphaFoldDB" id="D8LKQ2"/>
<organism evidence="2 3">
    <name type="scientific">Ectocarpus siliculosus</name>
    <name type="common">Brown alga</name>
    <name type="synonym">Conferva siliculosa</name>
    <dbReference type="NCBI Taxonomy" id="2880"/>
    <lineage>
        <taxon>Eukaryota</taxon>
        <taxon>Sar</taxon>
        <taxon>Stramenopiles</taxon>
        <taxon>Ochrophyta</taxon>
        <taxon>PX clade</taxon>
        <taxon>Phaeophyceae</taxon>
        <taxon>Ectocarpales</taxon>
        <taxon>Ectocarpaceae</taxon>
        <taxon>Ectocarpus</taxon>
    </lineage>
</organism>
<feature type="region of interest" description="Disordered" evidence="1">
    <location>
        <begin position="306"/>
        <end position="430"/>
    </location>
</feature>
<feature type="compositionally biased region" description="Basic and acidic residues" evidence="1">
    <location>
        <begin position="331"/>
        <end position="342"/>
    </location>
</feature>
<dbReference type="InParanoid" id="D8LKQ2"/>
<proteinExistence type="predicted"/>
<feature type="compositionally biased region" description="Low complexity" evidence="1">
    <location>
        <begin position="368"/>
        <end position="377"/>
    </location>
</feature>
<evidence type="ECO:0000256" key="1">
    <source>
        <dbReference type="SAM" id="MobiDB-lite"/>
    </source>
</evidence>
<feature type="region of interest" description="Disordered" evidence="1">
    <location>
        <begin position="244"/>
        <end position="273"/>
    </location>
</feature>
<accession>D8LKQ2</accession>
<keyword evidence="3" id="KW-1185">Reference proteome</keyword>
<evidence type="ECO:0000313" key="2">
    <source>
        <dbReference type="EMBL" id="CBN76087.1"/>
    </source>
</evidence>
<gene>
    <name evidence="2" type="ORF">Esi_0304_0004</name>
</gene>
<feature type="compositionally biased region" description="Gly residues" evidence="1">
    <location>
        <begin position="14"/>
        <end position="33"/>
    </location>
</feature>
<dbReference type="Proteomes" id="UP000002630">
    <property type="component" value="Unassembled WGS sequence"/>
</dbReference>
<protein>
    <submittedName>
        <fullName evidence="2">Uncharacterized protein</fullName>
    </submittedName>
</protein>
<evidence type="ECO:0000313" key="3">
    <source>
        <dbReference type="Proteomes" id="UP000002630"/>
    </source>
</evidence>
<sequence>MGRGQLKYRKRGGRGVGGTLRGGRAAGGRGSSGGSSESTAVNTKRSGLRHDLTSHLPSNTEKWGRAFGEEHGEQGRRKARWVGGWMGVFSTRGTPKGAWLGASGLKSWTRVVLRQAPSTTGGGGGGGRGRRAISTSAVGVEETERLLDESEWAIGASSRHLAALQEDDEPSHGAAAAPGELLALNLEVLEVCLRTLPAHERLRLPHALTAQLETQGDGNPAPGPTAALPAREGAAAECARAAAAAGEGGVPEPVPGGTRGGDKNAGLGGPGPIASAGATSAPLAVVGNDEGAVLDTLLGLQEATGPAAAGAGAGGSWRANSGGGTATTTSDEERIRAAGGREEIDELQSCDDDRVAGRKEEAVPAEPPSSSSSSLPAQAGGGTSDRRDSLGGAAALGGGVVGPGAGMDSGRGGGGTDELEDWLDGMLADA</sequence>
<dbReference type="EMBL" id="FN649760">
    <property type="protein sequence ID" value="CBN76087.1"/>
    <property type="molecule type" value="Genomic_DNA"/>
</dbReference>
<feature type="compositionally biased region" description="Basic residues" evidence="1">
    <location>
        <begin position="1"/>
        <end position="13"/>
    </location>
</feature>